<organism evidence="2 3">
    <name type="scientific">Monoraphidium neglectum</name>
    <dbReference type="NCBI Taxonomy" id="145388"/>
    <lineage>
        <taxon>Eukaryota</taxon>
        <taxon>Viridiplantae</taxon>
        <taxon>Chlorophyta</taxon>
        <taxon>core chlorophytes</taxon>
        <taxon>Chlorophyceae</taxon>
        <taxon>CS clade</taxon>
        <taxon>Sphaeropleales</taxon>
        <taxon>Selenastraceae</taxon>
        <taxon>Monoraphidium</taxon>
    </lineage>
</organism>
<proteinExistence type="predicted"/>
<dbReference type="AlphaFoldDB" id="A0A0D2NSC3"/>
<dbReference type="Proteomes" id="UP000054498">
    <property type="component" value="Unassembled WGS sequence"/>
</dbReference>
<dbReference type="EMBL" id="KK100289">
    <property type="protein sequence ID" value="KIZ07151.1"/>
    <property type="molecule type" value="Genomic_DNA"/>
</dbReference>
<evidence type="ECO:0000313" key="2">
    <source>
        <dbReference type="EMBL" id="KIZ07151.1"/>
    </source>
</evidence>
<keyword evidence="3" id="KW-1185">Reference proteome</keyword>
<dbReference type="GeneID" id="25726916"/>
<dbReference type="STRING" id="145388.A0A0D2NSC3"/>
<gene>
    <name evidence="2" type="ORF">MNEG_0798</name>
</gene>
<dbReference type="RefSeq" id="XP_013906170.1">
    <property type="nucleotide sequence ID" value="XM_014050716.1"/>
</dbReference>
<evidence type="ECO:0000256" key="1">
    <source>
        <dbReference type="SAM" id="MobiDB-lite"/>
    </source>
</evidence>
<accession>A0A0D2NSC3</accession>
<protein>
    <submittedName>
        <fullName evidence="2">Protein P80</fullName>
    </submittedName>
</protein>
<feature type="region of interest" description="Disordered" evidence="1">
    <location>
        <begin position="205"/>
        <end position="227"/>
    </location>
</feature>
<reference evidence="2 3" key="1">
    <citation type="journal article" date="2013" name="BMC Genomics">
        <title>Reconstruction of the lipid metabolism for the microalga Monoraphidium neglectum from its genome sequence reveals characteristics suitable for biofuel production.</title>
        <authorList>
            <person name="Bogen C."/>
            <person name="Al-Dilaimi A."/>
            <person name="Albersmeier A."/>
            <person name="Wichmann J."/>
            <person name="Grundmann M."/>
            <person name="Rupp O."/>
            <person name="Lauersen K.J."/>
            <person name="Blifernez-Klassen O."/>
            <person name="Kalinowski J."/>
            <person name="Goesmann A."/>
            <person name="Mussgnug J.H."/>
            <person name="Kruse O."/>
        </authorList>
    </citation>
    <scope>NUCLEOTIDE SEQUENCE [LARGE SCALE GENOMIC DNA]</scope>
    <source>
        <strain evidence="2 3">SAG 48.87</strain>
    </source>
</reference>
<dbReference type="OrthoDB" id="542959at2759"/>
<evidence type="ECO:0000313" key="3">
    <source>
        <dbReference type="Proteomes" id="UP000054498"/>
    </source>
</evidence>
<name>A0A0D2NSC3_9CHLO</name>
<dbReference type="KEGG" id="mng:MNEG_0798"/>
<sequence length="257" mass="26295">MGDGPDAANGSFTAAIGGSPDVCRRLNLVATVCKQDTGMARMAGCLPNYHPMCSTKGSVVKRCTEYPGFAQLPTTKAVNDAVKQLCTAKRSRPGCAACLPSFDAAKTYGSCDLLGTWGGICAAEPKLPQCANHTALCAKDKAWYFCKAGATAITDKGWKLLNATLTAAATTAAGPKAAAHDMSGHDMAGHDHDMAGHDMAGHDHDHDMAGHNKTAPRGLYESPASANTTKPKAASRAACAVAAPLLGLALAVAAALV</sequence>